<organism evidence="5 6">
    <name type="scientific">Microbacterium candidum</name>
    <dbReference type="NCBI Taxonomy" id="3041922"/>
    <lineage>
        <taxon>Bacteria</taxon>
        <taxon>Bacillati</taxon>
        <taxon>Actinomycetota</taxon>
        <taxon>Actinomycetes</taxon>
        <taxon>Micrococcales</taxon>
        <taxon>Microbacteriaceae</taxon>
        <taxon>Microbacterium</taxon>
    </lineage>
</organism>
<dbReference type="PANTHER" id="PTHR11203">
    <property type="entry name" value="CLEAVAGE AND POLYADENYLATION SPECIFICITY FACTOR FAMILY MEMBER"/>
    <property type="match status" value="1"/>
</dbReference>
<dbReference type="PANTHER" id="PTHR11203:SF37">
    <property type="entry name" value="INTEGRATOR COMPLEX SUBUNIT 11"/>
    <property type="match status" value="1"/>
</dbReference>
<dbReference type="RefSeq" id="WP_286286960.1">
    <property type="nucleotide sequence ID" value="NZ_JASXSZ010000001.1"/>
</dbReference>
<keyword evidence="1 5" id="KW-0378">Hydrolase</keyword>
<evidence type="ECO:0000259" key="3">
    <source>
        <dbReference type="SMART" id="SM00849"/>
    </source>
</evidence>
<dbReference type="Pfam" id="PF10996">
    <property type="entry name" value="Beta-Casp"/>
    <property type="match status" value="1"/>
</dbReference>
<dbReference type="Proteomes" id="UP001235064">
    <property type="component" value="Unassembled WGS sequence"/>
</dbReference>
<dbReference type="Pfam" id="PF12706">
    <property type="entry name" value="Lactamase_B_2"/>
    <property type="match status" value="1"/>
</dbReference>
<dbReference type="EC" id="3.-.-.-" evidence="5"/>
<feature type="domain" description="Beta-Casp" evidence="4">
    <location>
        <begin position="249"/>
        <end position="368"/>
    </location>
</feature>
<dbReference type="InterPro" id="IPR036866">
    <property type="entry name" value="RibonucZ/Hydroxyglut_hydro"/>
</dbReference>
<dbReference type="EMBL" id="JASXSZ010000001">
    <property type="protein sequence ID" value="MDL9978495.1"/>
    <property type="molecule type" value="Genomic_DNA"/>
</dbReference>
<feature type="region of interest" description="Disordered" evidence="2">
    <location>
        <begin position="106"/>
        <end position="127"/>
    </location>
</feature>
<feature type="domain" description="Metallo-beta-lactamase" evidence="3">
    <location>
        <begin position="16"/>
        <end position="218"/>
    </location>
</feature>
<proteinExistence type="predicted"/>
<evidence type="ECO:0000259" key="4">
    <source>
        <dbReference type="SMART" id="SM01027"/>
    </source>
</evidence>
<dbReference type="InterPro" id="IPR001279">
    <property type="entry name" value="Metallo-B-lactamas"/>
</dbReference>
<dbReference type="CDD" id="cd16295">
    <property type="entry name" value="TTHA0252-CPSF-like_MBL-fold"/>
    <property type="match status" value="1"/>
</dbReference>
<comment type="caution">
    <text evidence="5">The sequence shown here is derived from an EMBL/GenBank/DDBJ whole genome shotgun (WGS) entry which is preliminary data.</text>
</comment>
<evidence type="ECO:0000256" key="1">
    <source>
        <dbReference type="ARBA" id="ARBA00022801"/>
    </source>
</evidence>
<gene>
    <name evidence="5" type="ORF">QSV35_04045</name>
</gene>
<evidence type="ECO:0000313" key="5">
    <source>
        <dbReference type="EMBL" id="MDL9978495.1"/>
    </source>
</evidence>
<dbReference type="InterPro" id="IPR011108">
    <property type="entry name" value="RMMBL"/>
</dbReference>
<dbReference type="SMART" id="SM00849">
    <property type="entry name" value="Lactamase_B"/>
    <property type="match status" value="1"/>
</dbReference>
<dbReference type="Gene3D" id="3.60.15.10">
    <property type="entry name" value="Ribonuclease Z/Hydroxyacylglutathione hydrolase-like"/>
    <property type="match status" value="1"/>
</dbReference>
<dbReference type="InterPro" id="IPR050698">
    <property type="entry name" value="MBL"/>
</dbReference>
<keyword evidence="6" id="KW-1185">Reference proteome</keyword>
<evidence type="ECO:0000313" key="6">
    <source>
        <dbReference type="Proteomes" id="UP001235064"/>
    </source>
</evidence>
<dbReference type="GO" id="GO:0016787">
    <property type="term" value="F:hydrolase activity"/>
    <property type="evidence" value="ECO:0007669"/>
    <property type="project" value="UniProtKB-KW"/>
</dbReference>
<dbReference type="SMART" id="SM01027">
    <property type="entry name" value="Beta-Casp"/>
    <property type="match status" value="1"/>
</dbReference>
<name>A0ABT7MVP4_9MICO</name>
<reference evidence="5 6" key="1">
    <citation type="submission" date="2023-06" db="EMBL/GenBank/DDBJ databases">
        <title>Microbacterium sp. nov., isolated from a waste landfill.</title>
        <authorList>
            <person name="Wen W."/>
        </authorList>
    </citation>
    <scope>NUCLEOTIDE SEQUENCE [LARGE SCALE GENOMIC DNA]</scope>
    <source>
        <strain evidence="5 6">ASV49</strain>
    </source>
</reference>
<evidence type="ECO:0000256" key="2">
    <source>
        <dbReference type="SAM" id="MobiDB-lite"/>
    </source>
</evidence>
<dbReference type="SUPFAM" id="SSF56281">
    <property type="entry name" value="Metallo-hydrolase/oxidoreductase"/>
    <property type="match status" value="1"/>
</dbReference>
<dbReference type="Gene3D" id="3.40.50.10890">
    <property type="match status" value="1"/>
</dbReference>
<accession>A0ABT7MVP4</accession>
<dbReference type="Pfam" id="PF07521">
    <property type="entry name" value="RMMBL"/>
    <property type="match status" value="1"/>
</dbReference>
<dbReference type="InterPro" id="IPR022712">
    <property type="entry name" value="Beta_Casp"/>
</dbReference>
<sequence>MSTPSLRFLGATDTVTGSRYLIETATTRVAVDCGLYQGFRALRDRNRQPFPVDASSIDAAIVTHAHLDHTGYLPALVKQGFGGRIHATSGTTALAGLVLADSGRLQEEEAEHHARHGTSKHEVPQPLYTEEDAQDAIARFTKHEFDEAFTVGDVRVTFVPAGHILGASQLRIEVDGVRLHFTGDLGRPDDPLMRPPRGLEATDVLVTEATYGDRIHPHVDATAALGEIVRRVCGRGGVVVIPAFAIGRAETILLHLSRLHGAGQIPDVPIYLNSPMAVDASEIYAQHPEEHRLSRDDFAAMYRLAHLVHSVDESKALNARKGPMIIISASGMIEGGRVLHHVQAFGPDPKNAIVLTGYQSGGTRGARLQHGERTLRIFGEDVPINAEVDSLEMMSAHADADQIVDWMRRAPAAPRQTFVTHAEPEGADALRLLVAHDLGWRIRSPQLGETVPLTA</sequence>
<protein>
    <submittedName>
        <fullName evidence="5">MBL fold metallo-hydrolase</fullName>
        <ecNumber evidence="5">3.-.-.-</ecNumber>
    </submittedName>
</protein>